<reference evidence="3 4" key="1">
    <citation type="submission" date="2018-12" db="EMBL/GenBank/DDBJ databases">
        <title>Genome analysis provides insights into bioremediation potentialities of Halogeometricum borinquense strain N11.</title>
        <authorList>
            <person name="Najjari A."/>
            <person name="Youssef N."/>
            <person name="Fhoula I."/>
            <person name="Ben Dhia O."/>
            <person name="Mahjoubi M."/>
            <person name="Ouzari H.I."/>
            <person name="Cherif A."/>
        </authorList>
    </citation>
    <scope>NUCLEOTIDE SEQUENCE [LARGE SCALE GENOMIC DNA]</scope>
    <source>
        <strain evidence="3 4">N11</strain>
    </source>
</reference>
<proteinExistence type="predicted"/>
<keyword evidence="2" id="KW-0812">Transmembrane</keyword>
<accession>A0A482TR39</accession>
<evidence type="ECO:0000313" key="4">
    <source>
        <dbReference type="Proteomes" id="UP000294028"/>
    </source>
</evidence>
<dbReference type="EMBL" id="RZHH01000002">
    <property type="protein sequence ID" value="RYJ14419.1"/>
    <property type="molecule type" value="Genomic_DNA"/>
</dbReference>
<feature type="transmembrane region" description="Helical" evidence="2">
    <location>
        <begin position="79"/>
        <end position="99"/>
    </location>
</feature>
<evidence type="ECO:0000256" key="1">
    <source>
        <dbReference type="SAM" id="MobiDB-lite"/>
    </source>
</evidence>
<gene>
    <name evidence="3" type="ORF">ELS19_10935</name>
</gene>
<evidence type="ECO:0000256" key="2">
    <source>
        <dbReference type="SAM" id="Phobius"/>
    </source>
</evidence>
<feature type="region of interest" description="Disordered" evidence="1">
    <location>
        <begin position="140"/>
        <end position="166"/>
    </location>
</feature>
<dbReference type="AlphaFoldDB" id="A0A482TR39"/>
<feature type="transmembrane region" description="Helical" evidence="2">
    <location>
        <begin position="21"/>
        <end position="45"/>
    </location>
</feature>
<feature type="transmembrane region" description="Helical" evidence="2">
    <location>
        <begin position="111"/>
        <end position="132"/>
    </location>
</feature>
<dbReference type="Proteomes" id="UP000294028">
    <property type="component" value="Unassembled WGS sequence"/>
</dbReference>
<evidence type="ECO:0000313" key="3">
    <source>
        <dbReference type="EMBL" id="RYJ14419.1"/>
    </source>
</evidence>
<protein>
    <submittedName>
        <fullName evidence="3">Uncharacterized protein</fullName>
    </submittedName>
</protein>
<organism evidence="3 4">
    <name type="scientific">Halogeometricum borinquense</name>
    <dbReference type="NCBI Taxonomy" id="60847"/>
    <lineage>
        <taxon>Archaea</taxon>
        <taxon>Methanobacteriati</taxon>
        <taxon>Methanobacteriota</taxon>
        <taxon>Stenosarchaea group</taxon>
        <taxon>Halobacteria</taxon>
        <taxon>Halobacteriales</taxon>
        <taxon>Haloferacaceae</taxon>
        <taxon>Halogeometricum</taxon>
    </lineage>
</organism>
<dbReference type="Pfam" id="PF09997">
    <property type="entry name" value="DUF2238"/>
    <property type="match status" value="1"/>
</dbReference>
<keyword evidence="2" id="KW-0472">Membrane</keyword>
<comment type="caution">
    <text evidence="3">The sequence shown here is derived from an EMBL/GenBank/DDBJ whole genome shotgun (WGS) entry which is preliminary data.</text>
</comment>
<keyword evidence="2" id="KW-1133">Transmembrane helix</keyword>
<dbReference type="RefSeq" id="WP_129784813.1">
    <property type="nucleotide sequence ID" value="NZ_RZHH01000002.1"/>
</dbReference>
<name>A0A482TR39_9EURY</name>
<dbReference type="InterPro" id="IPR014509">
    <property type="entry name" value="YjdF-like"/>
</dbReference>
<feature type="transmembrane region" description="Helical" evidence="2">
    <location>
        <begin position="51"/>
        <end position="72"/>
    </location>
</feature>
<sequence>MSLTRESNGADVQRTAPEWQFVVASIATRRTLAIATVFAAALGLLPLYESVWWWDLLTHTLAGAVITGWLLVSRWRITAVLLFVAYCSGAWEVAEYATPTYVFIAGNPTDTALNVMCNFVGSATAVAAFGLYQSRLGRTADGGRSHNARRPYNSRRPESNTASTDD</sequence>